<sequence>MKVAVYLSMLLLLGPMLRFAGVVISALFLAVMVGVGLYLIFSRKDRAASGPQQGYAPQVVVVVPAEQWPWPAPAMVPAAQPAAAAPDVRTVHPARRPREDRPPLWVRPGQ</sequence>
<protein>
    <submittedName>
        <fullName evidence="3">Uncharacterized protein</fullName>
    </submittedName>
</protein>
<dbReference type="EMBL" id="LBGZ01000029">
    <property type="protein sequence ID" value="PBJ39116.1"/>
    <property type="molecule type" value="Genomic_DNA"/>
</dbReference>
<organism evidence="3 4">
    <name type="scientific">Mycobacterium avium subsp. hominissuis</name>
    <dbReference type="NCBI Taxonomy" id="439334"/>
    <lineage>
        <taxon>Bacteria</taxon>
        <taxon>Bacillati</taxon>
        <taxon>Actinomycetota</taxon>
        <taxon>Actinomycetes</taxon>
        <taxon>Mycobacteriales</taxon>
        <taxon>Mycobacteriaceae</taxon>
        <taxon>Mycobacterium</taxon>
        <taxon>Mycobacterium avium complex (MAC)</taxon>
    </lineage>
</organism>
<keyword evidence="2" id="KW-0472">Membrane</keyword>
<reference evidence="3 4" key="1">
    <citation type="journal article" date="2017" name="Genome Biol. Evol.">
        <title>Population Structure and Local Adaptation of MAC Lung Disease Agent Mycobacterium avium subsp. hominissuis.</title>
        <authorList>
            <person name="Yano H."/>
            <person name="Iwamoto T."/>
            <person name="Nishiuchi Y."/>
            <person name="Nakajima C."/>
            <person name="Starkova D.A."/>
            <person name="Mokrousov I."/>
            <person name="Narvskaya O."/>
            <person name="Yoshida S."/>
            <person name="Arikawa K."/>
            <person name="Nakanishi N."/>
            <person name="Osaki K."/>
            <person name="Nakagawa I."/>
            <person name="Ato M."/>
            <person name="Suzuki Y."/>
            <person name="Maruyama F."/>
        </authorList>
    </citation>
    <scope>NUCLEOTIDE SEQUENCE [LARGE SCALE GENOMIC DNA]</scope>
    <source>
        <strain evidence="3 4">OCU466</strain>
    </source>
</reference>
<keyword evidence="2" id="KW-0812">Transmembrane</keyword>
<feature type="region of interest" description="Disordered" evidence="1">
    <location>
        <begin position="86"/>
        <end position="110"/>
    </location>
</feature>
<evidence type="ECO:0000256" key="2">
    <source>
        <dbReference type="SAM" id="Phobius"/>
    </source>
</evidence>
<dbReference type="AlphaFoldDB" id="A0A2A3LD66"/>
<evidence type="ECO:0000313" key="3">
    <source>
        <dbReference type="EMBL" id="PBJ39116.1"/>
    </source>
</evidence>
<dbReference type="Proteomes" id="UP000218842">
    <property type="component" value="Unassembled WGS sequence"/>
</dbReference>
<accession>A0A2A3LD66</accession>
<proteinExistence type="predicted"/>
<gene>
    <name evidence="3" type="ORF">XV03_03835</name>
</gene>
<name>A0A2A3LD66_MYCAV</name>
<keyword evidence="2" id="KW-1133">Transmembrane helix</keyword>
<feature type="transmembrane region" description="Helical" evidence="2">
    <location>
        <begin position="20"/>
        <end position="41"/>
    </location>
</feature>
<comment type="caution">
    <text evidence="3">The sequence shown here is derived from an EMBL/GenBank/DDBJ whole genome shotgun (WGS) entry which is preliminary data.</text>
</comment>
<dbReference type="RefSeq" id="WP_071321614.1">
    <property type="nucleotide sequence ID" value="NZ_BDNC01000033.1"/>
</dbReference>
<evidence type="ECO:0000256" key="1">
    <source>
        <dbReference type="SAM" id="MobiDB-lite"/>
    </source>
</evidence>
<evidence type="ECO:0000313" key="4">
    <source>
        <dbReference type="Proteomes" id="UP000218842"/>
    </source>
</evidence>